<evidence type="ECO:0000313" key="1">
    <source>
        <dbReference type="EMBL" id="KAI9457062.1"/>
    </source>
</evidence>
<evidence type="ECO:0000313" key="2">
    <source>
        <dbReference type="Proteomes" id="UP001207468"/>
    </source>
</evidence>
<organism evidence="1 2">
    <name type="scientific">Russula earlei</name>
    <dbReference type="NCBI Taxonomy" id="71964"/>
    <lineage>
        <taxon>Eukaryota</taxon>
        <taxon>Fungi</taxon>
        <taxon>Dikarya</taxon>
        <taxon>Basidiomycota</taxon>
        <taxon>Agaricomycotina</taxon>
        <taxon>Agaricomycetes</taxon>
        <taxon>Russulales</taxon>
        <taxon>Russulaceae</taxon>
        <taxon>Russula</taxon>
    </lineage>
</organism>
<name>A0ACC0U1U3_9AGAM</name>
<sequence length="367" mass="42656">MVTRSKLNNESTRDYARGEIRRLQWKQGTGIKFELALKKAKWVDDFLDEALNWLSEIHATFFEERTLMDVQNLTGEKIREILRNDKPKIIELVKIYNIIDPDQLQYKVWTDGFLDMIDTVTHGITRQLPGLHSRIPSEPTVLIPFSQFLDLFRDPHKSLLIPVQQVFKRVCCFVSSFRAILEEKHSRETTNFVLEALNDVGELIEKSRFTNLLQRYLWRLQDLYDGGGLGFTVELFFLALKPLLSSSSSQESQSTIYIGTFRTITSDWAKYKHSIGTQKILLDAITSRRGILREFRYPLYITEEFLDLLGNVLHEQKGTHIDAAVEELNNNIPWHDPIDSYYPDAFWKRVLDVVSRSRTAVPAPPFS</sequence>
<accession>A0ACC0U1U3</accession>
<comment type="caution">
    <text evidence="1">The sequence shown here is derived from an EMBL/GenBank/DDBJ whole genome shotgun (WGS) entry which is preliminary data.</text>
</comment>
<dbReference type="Proteomes" id="UP001207468">
    <property type="component" value="Unassembled WGS sequence"/>
</dbReference>
<keyword evidence="2" id="KW-1185">Reference proteome</keyword>
<dbReference type="EMBL" id="JAGFNK010000226">
    <property type="protein sequence ID" value="KAI9457062.1"/>
    <property type="molecule type" value="Genomic_DNA"/>
</dbReference>
<proteinExistence type="predicted"/>
<gene>
    <name evidence="1" type="ORF">F5148DRAFT_1287769</name>
</gene>
<protein>
    <submittedName>
        <fullName evidence="1">Uncharacterized protein</fullName>
    </submittedName>
</protein>
<reference evidence="1" key="1">
    <citation type="submission" date="2021-03" db="EMBL/GenBank/DDBJ databases">
        <title>Evolutionary priming and transition to the ectomycorrhizal habit in an iconic lineage of mushroom-forming fungi: is preadaptation a requirement?</title>
        <authorList>
            <consortium name="DOE Joint Genome Institute"/>
            <person name="Looney B.P."/>
            <person name="Miyauchi S."/>
            <person name="Morin E."/>
            <person name="Drula E."/>
            <person name="Courty P.E."/>
            <person name="Chicoki N."/>
            <person name="Fauchery L."/>
            <person name="Kohler A."/>
            <person name="Kuo A."/>
            <person name="LaButti K."/>
            <person name="Pangilinan J."/>
            <person name="Lipzen A."/>
            <person name="Riley R."/>
            <person name="Andreopoulos W."/>
            <person name="He G."/>
            <person name="Johnson J."/>
            <person name="Barry K.W."/>
            <person name="Grigoriev I.V."/>
            <person name="Nagy L."/>
            <person name="Hibbett D."/>
            <person name="Henrissat B."/>
            <person name="Matheny P.B."/>
            <person name="Labbe J."/>
            <person name="Martin A.F."/>
        </authorList>
    </citation>
    <scope>NUCLEOTIDE SEQUENCE</scope>
    <source>
        <strain evidence="1">BPL698</strain>
    </source>
</reference>